<proteinExistence type="predicted"/>
<dbReference type="Pfam" id="PF24626">
    <property type="entry name" value="SH3_Tf2-1"/>
    <property type="match status" value="1"/>
</dbReference>
<evidence type="ECO:0000259" key="1">
    <source>
        <dbReference type="Pfam" id="PF24626"/>
    </source>
</evidence>
<dbReference type="EMBL" id="LSSL01004435">
    <property type="protein sequence ID" value="OLY79455.1"/>
    <property type="molecule type" value="Genomic_DNA"/>
</dbReference>
<protein>
    <recommendedName>
        <fullName evidence="1">Tf2-1-like SH3-like domain-containing protein</fullName>
    </recommendedName>
</protein>
<dbReference type="OrthoDB" id="3227343at2759"/>
<reference evidence="2 3" key="1">
    <citation type="journal article" date="2016" name="Mol. Biol. Evol.">
        <title>Genome-Wide Survey of Gut Fungi (Harpellales) Reveals the First Horizontally Transferred Ubiquitin Gene from a Mosquito Host.</title>
        <authorList>
            <person name="Wang Y."/>
            <person name="White M.M."/>
            <person name="Kvist S."/>
            <person name="Moncalvo J.M."/>
        </authorList>
    </citation>
    <scope>NUCLEOTIDE SEQUENCE [LARGE SCALE GENOMIC DNA]</scope>
    <source>
        <strain evidence="2 3">ALG-7-W6</strain>
    </source>
</reference>
<gene>
    <name evidence="2" type="ORF">AYI68_g6472</name>
</gene>
<organism evidence="2 3">
    <name type="scientific">Smittium mucronatum</name>
    <dbReference type="NCBI Taxonomy" id="133383"/>
    <lineage>
        <taxon>Eukaryota</taxon>
        <taxon>Fungi</taxon>
        <taxon>Fungi incertae sedis</taxon>
        <taxon>Zoopagomycota</taxon>
        <taxon>Kickxellomycotina</taxon>
        <taxon>Harpellomycetes</taxon>
        <taxon>Harpellales</taxon>
        <taxon>Legeriomycetaceae</taxon>
        <taxon>Smittium</taxon>
    </lineage>
</organism>
<evidence type="ECO:0000313" key="3">
    <source>
        <dbReference type="Proteomes" id="UP000187455"/>
    </source>
</evidence>
<name>A0A1R0GRF0_9FUNG</name>
<sequence>MSRLNISPAKLVFGKELRLPLDKNSHTAPTEEARITELANINGIRESYTKDRKTSGFISDLKENELVMVLNGTTRKGGIKNKSLPKYDGPYRILEKQHNNTYKLELDNKNTNDYHASRLIRYFSRASWDHNAGGGVSHGNCEM</sequence>
<dbReference type="InterPro" id="IPR056924">
    <property type="entry name" value="SH3_Tf2-1"/>
</dbReference>
<dbReference type="AlphaFoldDB" id="A0A1R0GRF0"/>
<dbReference type="STRING" id="133383.A0A1R0GRF0"/>
<feature type="domain" description="Tf2-1-like SH3-like" evidence="1">
    <location>
        <begin position="66"/>
        <end position="122"/>
    </location>
</feature>
<evidence type="ECO:0000313" key="2">
    <source>
        <dbReference type="EMBL" id="OLY79455.1"/>
    </source>
</evidence>
<dbReference type="Proteomes" id="UP000187455">
    <property type="component" value="Unassembled WGS sequence"/>
</dbReference>
<keyword evidence="3" id="KW-1185">Reference proteome</keyword>
<comment type="caution">
    <text evidence="2">The sequence shown here is derived from an EMBL/GenBank/DDBJ whole genome shotgun (WGS) entry which is preliminary data.</text>
</comment>
<accession>A0A1R0GRF0</accession>